<evidence type="ECO:0000313" key="7">
    <source>
        <dbReference type="EnsemblProtists" id="EKX48993"/>
    </source>
</evidence>
<dbReference type="Pfam" id="PF12796">
    <property type="entry name" value="Ank_2"/>
    <property type="match status" value="1"/>
</dbReference>
<dbReference type="PANTHER" id="PTHR24171">
    <property type="entry name" value="ANKYRIN REPEAT DOMAIN-CONTAINING PROTEIN 39-RELATED"/>
    <property type="match status" value="1"/>
</dbReference>
<keyword evidence="2 3" id="KW-0040">ANK repeat</keyword>
<evidence type="ECO:0000259" key="5">
    <source>
        <dbReference type="Pfam" id="PF13290"/>
    </source>
</evidence>
<dbReference type="PANTHER" id="PTHR24171:SF8">
    <property type="entry name" value="BRCA1-ASSOCIATED RING DOMAIN PROTEIN 1"/>
    <property type="match status" value="1"/>
</dbReference>
<dbReference type="SMART" id="SM00248">
    <property type="entry name" value="ANK"/>
    <property type="match status" value="2"/>
</dbReference>
<dbReference type="RefSeq" id="XP_005835973.1">
    <property type="nucleotide sequence ID" value="XM_005835916.1"/>
</dbReference>
<dbReference type="PROSITE" id="PS50297">
    <property type="entry name" value="ANK_REP_REGION"/>
    <property type="match status" value="1"/>
</dbReference>
<evidence type="ECO:0000256" key="2">
    <source>
        <dbReference type="ARBA" id="ARBA00023043"/>
    </source>
</evidence>
<reference evidence="8" key="2">
    <citation type="submission" date="2012-11" db="EMBL/GenBank/DDBJ databases">
        <authorList>
            <person name="Kuo A."/>
            <person name="Curtis B.A."/>
            <person name="Tanifuji G."/>
            <person name="Burki F."/>
            <person name="Gruber A."/>
            <person name="Irimia M."/>
            <person name="Maruyama S."/>
            <person name="Arias M.C."/>
            <person name="Ball S.G."/>
            <person name="Gile G.H."/>
            <person name="Hirakawa Y."/>
            <person name="Hopkins J.F."/>
            <person name="Rensing S.A."/>
            <person name="Schmutz J."/>
            <person name="Symeonidi A."/>
            <person name="Elias M."/>
            <person name="Eveleigh R.J."/>
            <person name="Herman E.K."/>
            <person name="Klute M.J."/>
            <person name="Nakayama T."/>
            <person name="Obornik M."/>
            <person name="Reyes-Prieto A."/>
            <person name="Armbrust E.V."/>
            <person name="Aves S.J."/>
            <person name="Beiko R.G."/>
            <person name="Coutinho P."/>
            <person name="Dacks J.B."/>
            <person name="Durnford D.G."/>
            <person name="Fast N.M."/>
            <person name="Green B.R."/>
            <person name="Grisdale C."/>
            <person name="Hempe F."/>
            <person name="Henrissat B."/>
            <person name="Hoppner M.P."/>
            <person name="Ishida K.-I."/>
            <person name="Kim E."/>
            <person name="Koreny L."/>
            <person name="Kroth P.G."/>
            <person name="Liu Y."/>
            <person name="Malik S.-B."/>
            <person name="Maier U.G."/>
            <person name="McRose D."/>
            <person name="Mock T."/>
            <person name="Neilson J.A."/>
            <person name="Onodera N.T."/>
            <person name="Poole A.M."/>
            <person name="Pritham E.J."/>
            <person name="Richards T.A."/>
            <person name="Rocap G."/>
            <person name="Roy S.W."/>
            <person name="Sarai C."/>
            <person name="Schaack S."/>
            <person name="Shirato S."/>
            <person name="Slamovits C.H."/>
            <person name="Spencer D.F."/>
            <person name="Suzuki S."/>
            <person name="Worden A.Z."/>
            <person name="Zauner S."/>
            <person name="Barry K."/>
            <person name="Bell C."/>
            <person name="Bharti A.K."/>
            <person name="Crow J.A."/>
            <person name="Grimwood J."/>
            <person name="Kramer R."/>
            <person name="Lindquist E."/>
            <person name="Lucas S."/>
            <person name="Salamov A."/>
            <person name="McFadden G.I."/>
            <person name="Lane C.E."/>
            <person name="Keeling P.J."/>
            <person name="Gray M.W."/>
            <person name="Grigoriev I.V."/>
            <person name="Archibald J.M."/>
        </authorList>
    </citation>
    <scope>NUCLEOTIDE SEQUENCE</scope>
    <source>
        <strain evidence="8">CCMP2712</strain>
    </source>
</reference>
<dbReference type="InterPro" id="IPR059177">
    <property type="entry name" value="GH29D-like_dom"/>
</dbReference>
<reference evidence="6 8" key="1">
    <citation type="journal article" date="2012" name="Nature">
        <title>Algal genomes reveal evolutionary mosaicism and the fate of nucleomorphs.</title>
        <authorList>
            <consortium name="DOE Joint Genome Institute"/>
            <person name="Curtis B.A."/>
            <person name="Tanifuji G."/>
            <person name="Burki F."/>
            <person name="Gruber A."/>
            <person name="Irimia M."/>
            <person name="Maruyama S."/>
            <person name="Arias M.C."/>
            <person name="Ball S.G."/>
            <person name="Gile G.H."/>
            <person name="Hirakawa Y."/>
            <person name="Hopkins J.F."/>
            <person name="Kuo A."/>
            <person name="Rensing S.A."/>
            <person name="Schmutz J."/>
            <person name="Symeonidi A."/>
            <person name="Elias M."/>
            <person name="Eveleigh R.J."/>
            <person name="Herman E.K."/>
            <person name="Klute M.J."/>
            <person name="Nakayama T."/>
            <person name="Obornik M."/>
            <person name="Reyes-Prieto A."/>
            <person name="Armbrust E.V."/>
            <person name="Aves S.J."/>
            <person name="Beiko R.G."/>
            <person name="Coutinho P."/>
            <person name="Dacks J.B."/>
            <person name="Durnford D.G."/>
            <person name="Fast N.M."/>
            <person name="Green B.R."/>
            <person name="Grisdale C.J."/>
            <person name="Hempel F."/>
            <person name="Henrissat B."/>
            <person name="Hoppner M.P."/>
            <person name="Ishida K."/>
            <person name="Kim E."/>
            <person name="Koreny L."/>
            <person name="Kroth P.G."/>
            <person name="Liu Y."/>
            <person name="Malik S.B."/>
            <person name="Maier U.G."/>
            <person name="McRose D."/>
            <person name="Mock T."/>
            <person name="Neilson J.A."/>
            <person name="Onodera N.T."/>
            <person name="Poole A.M."/>
            <person name="Pritham E.J."/>
            <person name="Richards T.A."/>
            <person name="Rocap G."/>
            <person name="Roy S.W."/>
            <person name="Sarai C."/>
            <person name="Schaack S."/>
            <person name="Shirato S."/>
            <person name="Slamovits C.H."/>
            <person name="Spencer D.F."/>
            <person name="Suzuki S."/>
            <person name="Worden A.Z."/>
            <person name="Zauner S."/>
            <person name="Barry K."/>
            <person name="Bell C."/>
            <person name="Bharti A.K."/>
            <person name="Crow J.A."/>
            <person name="Grimwood J."/>
            <person name="Kramer R."/>
            <person name="Lindquist E."/>
            <person name="Lucas S."/>
            <person name="Salamov A."/>
            <person name="McFadden G.I."/>
            <person name="Lane C.E."/>
            <person name="Keeling P.J."/>
            <person name="Gray M.W."/>
            <person name="Grigoriev I.V."/>
            <person name="Archibald J.M."/>
        </authorList>
    </citation>
    <scope>NUCLEOTIDE SEQUENCE</scope>
    <source>
        <strain evidence="6 8">CCMP2712</strain>
    </source>
</reference>
<dbReference type="KEGG" id="gtt:GUITHDRAFT_105079"/>
<dbReference type="STRING" id="905079.L1JKE2"/>
<feature type="domain" description="GH29D-like beta-sandwich" evidence="5">
    <location>
        <begin position="125"/>
        <end position="163"/>
    </location>
</feature>
<keyword evidence="8" id="KW-1185">Reference proteome</keyword>
<evidence type="ECO:0000256" key="1">
    <source>
        <dbReference type="ARBA" id="ARBA00022737"/>
    </source>
</evidence>
<keyword evidence="1" id="KW-0677">Repeat</keyword>
<evidence type="ECO:0000256" key="4">
    <source>
        <dbReference type="SAM" id="MobiDB-lite"/>
    </source>
</evidence>
<dbReference type="PROSITE" id="PS50088">
    <property type="entry name" value="ANK_REPEAT"/>
    <property type="match status" value="1"/>
</dbReference>
<dbReference type="HOGENOM" id="CLU_1558185_0_0_1"/>
<dbReference type="GO" id="GO:0085020">
    <property type="term" value="P:protein K6-linked ubiquitination"/>
    <property type="evidence" value="ECO:0007669"/>
    <property type="project" value="TreeGrafter"/>
</dbReference>
<reference evidence="7" key="3">
    <citation type="submission" date="2016-03" db="UniProtKB">
        <authorList>
            <consortium name="EnsemblProtists"/>
        </authorList>
    </citation>
    <scope>IDENTIFICATION</scope>
</reference>
<evidence type="ECO:0000313" key="6">
    <source>
        <dbReference type="EMBL" id="EKX48993.1"/>
    </source>
</evidence>
<dbReference type="GO" id="GO:0004842">
    <property type="term" value="F:ubiquitin-protein transferase activity"/>
    <property type="evidence" value="ECO:0007669"/>
    <property type="project" value="TreeGrafter"/>
</dbReference>
<organism evidence="6">
    <name type="scientific">Guillardia theta (strain CCMP2712)</name>
    <name type="common">Cryptophyte</name>
    <dbReference type="NCBI Taxonomy" id="905079"/>
    <lineage>
        <taxon>Eukaryota</taxon>
        <taxon>Cryptophyceae</taxon>
        <taxon>Pyrenomonadales</taxon>
        <taxon>Geminigeraceae</taxon>
        <taxon>Guillardia</taxon>
    </lineage>
</organism>
<dbReference type="Pfam" id="PF13290">
    <property type="entry name" value="CHB_HEX_C_1"/>
    <property type="match status" value="1"/>
</dbReference>
<dbReference type="PaxDb" id="55529-EKX48993"/>
<name>L1JKE2_GUITC</name>
<sequence>MRKLLDEGTDVNMVDELGFTALHVAALRGDRDMVEFLYNRSADVSAATYFDKKTAMTYAAEQKQSAVLSFLLEKVKTDMKGKGSAASHGRHERQRDHNGAVPLTHNFSLNISRSMKVVQRPVFEPQGGTFGPDSEVAITLTCSTAGAQIFYTVDGSTPTPSSAMLVRSSTRM</sequence>
<dbReference type="EnsemblProtists" id="EKX48993">
    <property type="protein sequence ID" value="EKX48993"/>
    <property type="gene ID" value="GUITHDRAFT_105079"/>
</dbReference>
<dbReference type="InterPro" id="IPR036770">
    <property type="entry name" value="Ankyrin_rpt-contain_sf"/>
</dbReference>
<evidence type="ECO:0000313" key="8">
    <source>
        <dbReference type="Proteomes" id="UP000011087"/>
    </source>
</evidence>
<protein>
    <recommendedName>
        <fullName evidence="5">GH29D-like beta-sandwich domain-containing protein</fullName>
    </recommendedName>
</protein>
<dbReference type="AlphaFoldDB" id="L1JKE2"/>
<dbReference type="SUPFAM" id="SSF48403">
    <property type="entry name" value="Ankyrin repeat"/>
    <property type="match status" value="1"/>
</dbReference>
<accession>L1JKE2</accession>
<feature type="repeat" description="ANK" evidence="3">
    <location>
        <begin position="17"/>
        <end position="49"/>
    </location>
</feature>
<dbReference type="GeneID" id="17305746"/>
<dbReference type="EMBL" id="JH992983">
    <property type="protein sequence ID" value="EKX48993.1"/>
    <property type="molecule type" value="Genomic_DNA"/>
</dbReference>
<dbReference type="OrthoDB" id="539213at2759"/>
<evidence type="ECO:0000256" key="3">
    <source>
        <dbReference type="PROSITE-ProRule" id="PRU00023"/>
    </source>
</evidence>
<feature type="region of interest" description="Disordered" evidence="4">
    <location>
        <begin position="81"/>
        <end position="102"/>
    </location>
</feature>
<dbReference type="Proteomes" id="UP000011087">
    <property type="component" value="Unassembled WGS sequence"/>
</dbReference>
<gene>
    <name evidence="6" type="ORF">GUITHDRAFT_105079</name>
</gene>
<dbReference type="InterPro" id="IPR002110">
    <property type="entry name" value="Ankyrin_rpt"/>
</dbReference>
<proteinExistence type="predicted"/>
<dbReference type="Gene3D" id="1.25.40.20">
    <property type="entry name" value="Ankyrin repeat-containing domain"/>
    <property type="match status" value="1"/>
</dbReference>